<keyword evidence="6" id="KW-1185">Reference proteome</keyword>
<dbReference type="Gene3D" id="2.40.50.100">
    <property type="match status" value="1"/>
</dbReference>
<dbReference type="InterPro" id="IPR058792">
    <property type="entry name" value="Beta-barrel_RND_2"/>
</dbReference>
<accession>A0ABM6FFY0</accession>
<evidence type="ECO:0000256" key="1">
    <source>
        <dbReference type="ARBA" id="ARBA00009477"/>
    </source>
</evidence>
<dbReference type="Pfam" id="PF25954">
    <property type="entry name" value="Beta-barrel_RND_2"/>
    <property type="match status" value="1"/>
</dbReference>
<proteinExistence type="inferred from homology"/>
<protein>
    <submittedName>
        <fullName evidence="5">Efflux transporter periplasmic adaptor subunit</fullName>
    </submittedName>
</protein>
<dbReference type="Gene3D" id="2.40.420.20">
    <property type="match status" value="1"/>
</dbReference>
<dbReference type="InterPro" id="IPR058647">
    <property type="entry name" value="BSH_CzcB-like"/>
</dbReference>
<dbReference type="SUPFAM" id="SSF111369">
    <property type="entry name" value="HlyD-like secretion proteins"/>
    <property type="match status" value="1"/>
</dbReference>
<dbReference type="Pfam" id="PF25973">
    <property type="entry name" value="BSH_CzcB"/>
    <property type="match status" value="1"/>
</dbReference>
<dbReference type="InterPro" id="IPR051909">
    <property type="entry name" value="MFP_Cation_Efflux"/>
</dbReference>
<reference evidence="5 6" key="1">
    <citation type="submission" date="2016-10" db="EMBL/GenBank/DDBJ databases">
        <title>Complete genome sequences of three Cupriavidus strains isolated from various Malaysian environments.</title>
        <authorList>
            <person name="Abdullah A.A.-A."/>
            <person name="Shafie N.A.H."/>
            <person name="Lau N.S."/>
        </authorList>
    </citation>
    <scope>NUCLEOTIDE SEQUENCE [LARGE SCALE GENOMIC DNA]</scope>
    <source>
        <strain evidence="5 6">USMAA1020</strain>
    </source>
</reference>
<name>A0ABM6FFY0_9BURK</name>
<evidence type="ECO:0000313" key="5">
    <source>
        <dbReference type="EMBL" id="AOZ10820.1"/>
    </source>
</evidence>
<dbReference type="InterPro" id="IPR006143">
    <property type="entry name" value="RND_pump_MFP"/>
</dbReference>
<evidence type="ECO:0000313" key="6">
    <source>
        <dbReference type="Proteomes" id="UP000177515"/>
    </source>
</evidence>
<feature type="domain" description="CusB-like beta-barrel" evidence="3">
    <location>
        <begin position="249"/>
        <end position="324"/>
    </location>
</feature>
<dbReference type="NCBIfam" id="TIGR01730">
    <property type="entry name" value="RND_mfp"/>
    <property type="match status" value="1"/>
</dbReference>
<dbReference type="RefSeq" id="WP_071022658.1">
    <property type="nucleotide sequence ID" value="NZ_CP017755.1"/>
</dbReference>
<dbReference type="Gene3D" id="2.40.30.170">
    <property type="match status" value="1"/>
</dbReference>
<evidence type="ECO:0000259" key="3">
    <source>
        <dbReference type="Pfam" id="PF25954"/>
    </source>
</evidence>
<dbReference type="PANTHER" id="PTHR30097:SF16">
    <property type="entry name" value="CATION EFFLUX SYSTEM (CZCB-LIKE)"/>
    <property type="match status" value="1"/>
</dbReference>
<comment type="similarity">
    <text evidence="1">Belongs to the membrane fusion protein (MFP) (TC 8.A.1) family.</text>
</comment>
<evidence type="ECO:0000259" key="4">
    <source>
        <dbReference type="Pfam" id="PF25973"/>
    </source>
</evidence>
<dbReference type="EMBL" id="CP017755">
    <property type="protein sequence ID" value="AOZ10820.1"/>
    <property type="molecule type" value="Genomic_DNA"/>
</dbReference>
<sequence length="402" mass="42951">MPIDVKSAAIGATAAAVVVGGLVLGLSGHTQPTALYGPPAGGPASAPAATVRGAQEVTLNQGQMQHVKVAPVEERDFANRREAIGNVDFNEERSVQVFPTNQGRIRRAFARIGEDVRKGQPLFEIDSPDLVQAESTLISTAGTRELTTRALQRARGLLEIQGNAQKDVDQAVADQQTADAAYKAARNAVAIFGKSEAEMDRMIKERRTDPVLTVTSPIDGRVTARNAQPGLLVQPGSSTAPYTVSDLSTMWMQAFVPETDSPLLRVGQPVKVKVMAFPGRVFDGKVTSIGATVDAGTHRVLVRSEIQDPHHELRPGMFTSFEIRTGEPIRSPALTVDGVVREGDGTMTAWVTADRKRFTRRVVKIGLMQDDVIQIVDGLRPGELAATEGALFISNAAAMSGT</sequence>
<dbReference type="PANTHER" id="PTHR30097">
    <property type="entry name" value="CATION EFFLUX SYSTEM PROTEIN CUSB"/>
    <property type="match status" value="1"/>
</dbReference>
<feature type="domain" description="CzcB-like barrel-sandwich hybrid" evidence="4">
    <location>
        <begin position="94"/>
        <end position="246"/>
    </location>
</feature>
<evidence type="ECO:0000256" key="2">
    <source>
        <dbReference type="ARBA" id="ARBA00022448"/>
    </source>
</evidence>
<organism evidence="5 6">
    <name type="scientific">Cupriavidus malaysiensis</name>
    <dbReference type="NCBI Taxonomy" id="367825"/>
    <lineage>
        <taxon>Bacteria</taxon>
        <taxon>Pseudomonadati</taxon>
        <taxon>Pseudomonadota</taxon>
        <taxon>Betaproteobacteria</taxon>
        <taxon>Burkholderiales</taxon>
        <taxon>Burkholderiaceae</taxon>
        <taxon>Cupriavidus</taxon>
    </lineage>
</organism>
<keyword evidence="2" id="KW-0813">Transport</keyword>
<gene>
    <name evidence="5" type="ORF">BKK80_26140</name>
</gene>
<dbReference type="Proteomes" id="UP000177515">
    <property type="component" value="Chromosome 2"/>
</dbReference>